<evidence type="ECO:0000256" key="7">
    <source>
        <dbReference type="ARBA" id="ARBA00023239"/>
    </source>
</evidence>
<evidence type="ECO:0000256" key="5">
    <source>
        <dbReference type="ARBA" id="ARBA00023115"/>
    </source>
</evidence>
<keyword evidence="6" id="KW-0865">Zymogen</keyword>
<evidence type="ECO:0000256" key="4">
    <source>
        <dbReference type="ARBA" id="ARBA00023066"/>
    </source>
</evidence>
<dbReference type="Pfam" id="PF02675">
    <property type="entry name" value="AdoMet_dc"/>
    <property type="match status" value="1"/>
</dbReference>
<evidence type="ECO:0000256" key="6">
    <source>
        <dbReference type="ARBA" id="ARBA00023145"/>
    </source>
</evidence>
<dbReference type="InterPro" id="IPR016067">
    <property type="entry name" value="S-AdoMet_deCO2ase_core"/>
</dbReference>
<reference evidence="11" key="1">
    <citation type="submission" date="2017-09" db="EMBL/GenBank/DDBJ databases">
        <title>Depth-based differentiation of microbial function through sediment-hosted aquifers and enrichment of novel symbionts in the deep terrestrial subsurface.</title>
        <authorList>
            <person name="Probst A.J."/>
            <person name="Ladd B."/>
            <person name="Jarett J.K."/>
            <person name="Geller-Mcgrath D.E."/>
            <person name="Sieber C.M.K."/>
            <person name="Emerson J.B."/>
            <person name="Anantharaman K."/>
            <person name="Thomas B.C."/>
            <person name="Malmstrom R."/>
            <person name="Stieglmeier M."/>
            <person name="Klingl A."/>
            <person name="Woyke T."/>
            <person name="Ryan C.M."/>
            <person name="Banfield J.F."/>
        </authorList>
    </citation>
    <scope>NUCLEOTIDE SEQUENCE [LARGE SCALE GENOMIC DNA]</scope>
</reference>
<evidence type="ECO:0000313" key="10">
    <source>
        <dbReference type="EMBL" id="PIR94152.1"/>
    </source>
</evidence>
<proteinExistence type="predicted"/>
<comment type="caution">
    <text evidence="10">The sequence shown here is derived from an EMBL/GenBank/DDBJ whole genome shotgun (WGS) entry which is preliminary data.</text>
</comment>
<keyword evidence="4" id="KW-0745">Spermidine biosynthesis</keyword>
<dbReference type="Proteomes" id="UP000229901">
    <property type="component" value="Unassembled WGS sequence"/>
</dbReference>
<protein>
    <submittedName>
        <fullName evidence="10">S-adenosylmethionine decarboxylase</fullName>
    </submittedName>
</protein>
<evidence type="ECO:0000256" key="8">
    <source>
        <dbReference type="ARBA" id="ARBA00023270"/>
    </source>
</evidence>
<dbReference type="Gene3D" id="3.60.90.10">
    <property type="entry name" value="S-adenosylmethionine decarboxylase"/>
    <property type="match status" value="1"/>
</dbReference>
<gene>
    <name evidence="10" type="ORF">COT97_02915</name>
</gene>
<keyword evidence="9" id="KW-0670">Pyruvate</keyword>
<accession>A0A2H0V501</accession>
<evidence type="ECO:0000256" key="9">
    <source>
        <dbReference type="ARBA" id="ARBA00023317"/>
    </source>
</evidence>
<keyword evidence="2" id="KW-0210">Decarboxylase</keyword>
<keyword evidence="7" id="KW-0456">Lyase</keyword>
<name>A0A2H0V501_9BACT</name>
<organism evidence="10 11">
    <name type="scientific">Candidatus Falkowbacteria bacterium CG10_big_fil_rev_8_21_14_0_10_39_11</name>
    <dbReference type="NCBI Taxonomy" id="1974565"/>
    <lineage>
        <taxon>Bacteria</taxon>
        <taxon>Candidatus Falkowiibacteriota</taxon>
    </lineage>
</organism>
<comment type="cofactor">
    <cofactor evidence="1">
        <name>pyruvate</name>
        <dbReference type="ChEBI" id="CHEBI:15361"/>
    </cofactor>
</comment>
<keyword evidence="3" id="KW-0068">Autocatalytic cleavage</keyword>
<dbReference type="InterPro" id="IPR003826">
    <property type="entry name" value="AdoMetDC_fam_prok"/>
</dbReference>
<keyword evidence="8" id="KW-0704">Schiff base</keyword>
<evidence type="ECO:0000256" key="1">
    <source>
        <dbReference type="ARBA" id="ARBA00001928"/>
    </source>
</evidence>
<sequence>MTNEEVRKAKKAWGLIAVVNLYDCNHEMIQSPAKIRQYVKELCQKIKMIPYGPTMVKKFGSGCLEGYSALQFIETSSITLHFDDKNGDRAFIDIFSCKYFETKDALAFSQEFFQAKKAKIKVIVRD</sequence>
<dbReference type="SUPFAM" id="SSF56276">
    <property type="entry name" value="S-adenosylmethionine decarboxylase"/>
    <property type="match status" value="1"/>
</dbReference>
<evidence type="ECO:0000256" key="3">
    <source>
        <dbReference type="ARBA" id="ARBA00022813"/>
    </source>
</evidence>
<evidence type="ECO:0000313" key="11">
    <source>
        <dbReference type="Proteomes" id="UP000229901"/>
    </source>
</evidence>
<dbReference type="AlphaFoldDB" id="A0A2H0V501"/>
<dbReference type="GO" id="GO:0004014">
    <property type="term" value="F:adenosylmethionine decarboxylase activity"/>
    <property type="evidence" value="ECO:0007669"/>
    <property type="project" value="InterPro"/>
</dbReference>
<dbReference type="GO" id="GO:0008295">
    <property type="term" value="P:spermidine biosynthetic process"/>
    <property type="evidence" value="ECO:0007669"/>
    <property type="project" value="UniProtKB-KW"/>
</dbReference>
<dbReference type="EMBL" id="PFAP01000017">
    <property type="protein sequence ID" value="PIR94152.1"/>
    <property type="molecule type" value="Genomic_DNA"/>
</dbReference>
<keyword evidence="5" id="KW-0620">Polyamine biosynthesis</keyword>
<evidence type="ECO:0000256" key="2">
    <source>
        <dbReference type="ARBA" id="ARBA00022793"/>
    </source>
</evidence>